<comment type="caution">
    <text evidence="1">The sequence shown here is derived from an EMBL/GenBank/DDBJ whole genome shotgun (WGS) entry which is preliminary data.</text>
</comment>
<proteinExistence type="predicted"/>
<accession>A0AAW0JU41</accession>
<reference evidence="1 2" key="1">
    <citation type="journal article" date="2018" name="Sci. Data">
        <title>The draft genome sequence of cork oak.</title>
        <authorList>
            <person name="Ramos A.M."/>
            <person name="Usie A."/>
            <person name="Barbosa P."/>
            <person name="Barros P.M."/>
            <person name="Capote T."/>
            <person name="Chaves I."/>
            <person name="Simoes F."/>
            <person name="Abreu I."/>
            <person name="Carrasquinho I."/>
            <person name="Faro C."/>
            <person name="Guimaraes J.B."/>
            <person name="Mendonca D."/>
            <person name="Nobrega F."/>
            <person name="Rodrigues L."/>
            <person name="Saibo N.J.M."/>
            <person name="Varela M.C."/>
            <person name="Egas C."/>
            <person name="Matos J."/>
            <person name="Miguel C.M."/>
            <person name="Oliveira M.M."/>
            <person name="Ricardo C.P."/>
            <person name="Goncalves S."/>
        </authorList>
    </citation>
    <scope>NUCLEOTIDE SEQUENCE [LARGE SCALE GENOMIC DNA]</scope>
    <source>
        <strain evidence="2">cv. HL8</strain>
    </source>
</reference>
<protein>
    <recommendedName>
        <fullName evidence="3">F-box protein</fullName>
    </recommendedName>
</protein>
<dbReference type="EMBL" id="PKMF04000475">
    <property type="protein sequence ID" value="KAK7829751.1"/>
    <property type="molecule type" value="Genomic_DNA"/>
</dbReference>
<dbReference type="Proteomes" id="UP000237347">
    <property type="component" value="Unassembled WGS sequence"/>
</dbReference>
<dbReference type="AlphaFoldDB" id="A0AAW0JU41"/>
<gene>
    <name evidence="1" type="ORF">CFP56_028906</name>
</gene>
<organism evidence="1 2">
    <name type="scientific">Quercus suber</name>
    <name type="common">Cork oak</name>
    <dbReference type="NCBI Taxonomy" id="58331"/>
    <lineage>
        <taxon>Eukaryota</taxon>
        <taxon>Viridiplantae</taxon>
        <taxon>Streptophyta</taxon>
        <taxon>Embryophyta</taxon>
        <taxon>Tracheophyta</taxon>
        <taxon>Spermatophyta</taxon>
        <taxon>Magnoliopsida</taxon>
        <taxon>eudicotyledons</taxon>
        <taxon>Gunneridae</taxon>
        <taxon>Pentapetalae</taxon>
        <taxon>rosids</taxon>
        <taxon>fabids</taxon>
        <taxon>Fagales</taxon>
        <taxon>Fagaceae</taxon>
        <taxon>Quercus</taxon>
    </lineage>
</organism>
<keyword evidence="2" id="KW-1185">Reference proteome</keyword>
<name>A0AAW0JU41_QUESU</name>
<evidence type="ECO:0008006" key="3">
    <source>
        <dbReference type="Google" id="ProtNLM"/>
    </source>
</evidence>
<evidence type="ECO:0000313" key="2">
    <source>
        <dbReference type="Proteomes" id="UP000237347"/>
    </source>
</evidence>
<evidence type="ECO:0000313" key="1">
    <source>
        <dbReference type="EMBL" id="KAK7829751.1"/>
    </source>
</evidence>
<sequence>MASLAEASFANVCEMKEYGVAESWTKKCIPMDSFSYFYGCTNNGELLFQNANGLVSTFDPESLNKNIFAIEAASWVRGTANSMESLILLDGE</sequence>